<name>A0A9J6RJV4_9GAMM</name>
<dbReference type="InterPro" id="IPR002816">
    <property type="entry name" value="TraB/PrgY/GumN_fam"/>
</dbReference>
<dbReference type="InterPro" id="IPR047111">
    <property type="entry name" value="YbaP-like"/>
</dbReference>
<dbReference type="PANTHER" id="PTHR40590">
    <property type="entry name" value="CYTOPLASMIC PROTEIN-RELATED"/>
    <property type="match status" value="1"/>
</dbReference>
<evidence type="ECO:0000256" key="1">
    <source>
        <dbReference type="SAM" id="SignalP"/>
    </source>
</evidence>
<feature type="chain" id="PRO_5039917482" evidence="1">
    <location>
        <begin position="18"/>
        <end position="284"/>
    </location>
</feature>
<dbReference type="PANTHER" id="PTHR40590:SF1">
    <property type="entry name" value="CYTOPLASMIC PROTEIN"/>
    <property type="match status" value="1"/>
</dbReference>
<evidence type="ECO:0000313" key="3">
    <source>
        <dbReference type="Proteomes" id="UP001069090"/>
    </source>
</evidence>
<keyword evidence="3" id="KW-1185">Reference proteome</keyword>
<proteinExistence type="predicted"/>
<dbReference type="CDD" id="cd14789">
    <property type="entry name" value="Tiki"/>
    <property type="match status" value="1"/>
</dbReference>
<evidence type="ECO:0000313" key="2">
    <source>
        <dbReference type="EMBL" id="MCZ0864692.1"/>
    </source>
</evidence>
<protein>
    <submittedName>
        <fullName evidence="2">TraB/GumN family protein</fullName>
    </submittedName>
</protein>
<accession>A0A9J6RJV4</accession>
<dbReference type="RefSeq" id="WP_258330842.1">
    <property type="nucleotide sequence ID" value="NZ_JAPTGG010000003.1"/>
</dbReference>
<reference evidence="2 3" key="1">
    <citation type="submission" date="2022-12" db="EMBL/GenBank/DDBJ databases">
        <title>Dasania phycosphaerae sp. nov., isolated from particulate material of the south coast of Korea.</title>
        <authorList>
            <person name="Jiang Y."/>
        </authorList>
    </citation>
    <scope>NUCLEOTIDE SEQUENCE [LARGE SCALE GENOMIC DNA]</scope>
    <source>
        <strain evidence="2 3">GY-19</strain>
    </source>
</reference>
<dbReference type="EMBL" id="JAPTGG010000003">
    <property type="protein sequence ID" value="MCZ0864692.1"/>
    <property type="molecule type" value="Genomic_DNA"/>
</dbReference>
<organism evidence="2 3">
    <name type="scientific">Dasania phycosphaerae</name>
    <dbReference type="NCBI Taxonomy" id="2950436"/>
    <lineage>
        <taxon>Bacteria</taxon>
        <taxon>Pseudomonadati</taxon>
        <taxon>Pseudomonadota</taxon>
        <taxon>Gammaproteobacteria</taxon>
        <taxon>Cellvibrionales</taxon>
        <taxon>Spongiibacteraceae</taxon>
        <taxon>Dasania</taxon>
    </lineage>
</organism>
<dbReference type="Pfam" id="PF01963">
    <property type="entry name" value="TraB_PrgY_gumN"/>
    <property type="match status" value="1"/>
</dbReference>
<dbReference type="AlphaFoldDB" id="A0A9J6RJV4"/>
<comment type="caution">
    <text evidence="2">The sequence shown here is derived from an EMBL/GenBank/DDBJ whole genome shotgun (WGS) entry which is preliminary data.</text>
</comment>
<gene>
    <name evidence="2" type="ORF">O0V09_05740</name>
</gene>
<sequence>MLRVVLLFLVCVTVAQAASPVWKISQGDKQLYIAGTVHVLAQQDYPLPKPFELAYEAATTLVFETDMAAMQGLAFQQALLQAMSYHDGRSLKTVLEPATYQALASFASSRGVALEAMDPFKPAMAVMTLTLVELKRLGLGEAGVDAYYYAKALSDNKNTGHLESVNQQLSFIATMGQGREDEFVQYSLNDIETLPEMMRQLKQAWAQGDLATLNRIALLPLQQQFPAIYHSLIVQRNQAWMEPILSLLDSAPTELVLVGALHLVGEDGLLEQLAKKGYTVEALK</sequence>
<feature type="signal peptide" evidence="1">
    <location>
        <begin position="1"/>
        <end position="17"/>
    </location>
</feature>
<keyword evidence="1" id="KW-0732">Signal</keyword>
<dbReference type="Proteomes" id="UP001069090">
    <property type="component" value="Unassembled WGS sequence"/>
</dbReference>